<dbReference type="EMBL" id="CP081966">
    <property type="protein sequence ID" value="QZP28566.1"/>
    <property type="molecule type" value="Genomic_DNA"/>
</dbReference>
<dbReference type="EMBL" id="JACGDE010000009">
    <property type="protein sequence ID" value="MBA6065994.1"/>
    <property type="molecule type" value="Genomic_DNA"/>
</dbReference>
<keyword evidence="4" id="KW-1185">Reference proteome</keyword>
<protein>
    <recommendedName>
        <fullName evidence="5">EscE/YscE/SsaE family type III secretion system needle protein co-chaperone</fullName>
    </recommendedName>
</protein>
<organism evidence="1 3">
    <name type="scientific">Pseudomonas mosselii</name>
    <dbReference type="NCBI Taxonomy" id="78327"/>
    <lineage>
        <taxon>Bacteria</taxon>
        <taxon>Pseudomonadati</taxon>
        <taxon>Pseudomonadota</taxon>
        <taxon>Gammaproteobacteria</taxon>
        <taxon>Pseudomonadales</taxon>
        <taxon>Pseudomonadaceae</taxon>
        <taxon>Pseudomonas</taxon>
    </lineage>
</organism>
<evidence type="ECO:0000313" key="3">
    <source>
        <dbReference type="Proteomes" id="UP000541770"/>
    </source>
</evidence>
<dbReference type="Gene3D" id="1.20.5.420">
    <property type="entry name" value="Immunoglobulin FC, subunit C"/>
    <property type="match status" value="1"/>
</dbReference>
<evidence type="ECO:0000313" key="2">
    <source>
        <dbReference type="EMBL" id="QZP28566.1"/>
    </source>
</evidence>
<name>A0A7W2JVL5_9PSED</name>
<evidence type="ECO:0000313" key="4">
    <source>
        <dbReference type="Proteomes" id="UP000825591"/>
    </source>
</evidence>
<sequence length="65" mass="7684">MMDELMREVRDRRKQARMFSVLEHARQACARQLSEPLPPPAFQRLHHQLAALDAALKILEKLEEY</sequence>
<evidence type="ECO:0008006" key="5">
    <source>
        <dbReference type="Google" id="ProtNLM"/>
    </source>
</evidence>
<proteinExistence type="predicted"/>
<dbReference type="Pfam" id="PF08988">
    <property type="entry name" value="T3SS_needle_E"/>
    <property type="match status" value="1"/>
</dbReference>
<reference evidence="1 3" key="1">
    <citation type="submission" date="2020-07" db="EMBL/GenBank/DDBJ databases">
        <title>Diversity of carbapenemase encoding genes among Pseudomonas putida group clinical isolates in a tertiary Brazilian hospital.</title>
        <authorList>
            <person name="Alberto-Lei F."/>
            <person name="Nodari C.S."/>
            <person name="Streling A.P."/>
            <person name="Paulino J.T."/>
            <person name="Bessa-Neto F.O."/>
            <person name="Cayo R."/>
            <person name="Gales A.C."/>
        </authorList>
    </citation>
    <scope>NUCLEOTIDE SEQUENCE [LARGE SCALE GENOMIC DNA]</scope>
    <source>
        <strain evidence="1 3">14802</strain>
    </source>
</reference>
<dbReference type="AlphaFoldDB" id="A0A7W2JVL5"/>
<dbReference type="RefSeq" id="WP_028692500.1">
    <property type="nucleotide sequence ID" value="NZ_BQIL01000019.1"/>
</dbReference>
<reference evidence="2 4" key="2">
    <citation type="submission" date="2021-08" db="EMBL/GenBank/DDBJ databases">
        <title>Bactericidal Effect of Pseudomonas oryziphila sp. nov., a novel Pseudomonas Species Against Xanthomonas oryzae Reduces Disease Severity of Bacterial Leaf Streak of Rice.</title>
        <authorList>
            <person name="Yang R."/>
            <person name="Li S."/>
            <person name="Li Y."/>
            <person name="Yan Y."/>
            <person name="Fang Y."/>
            <person name="Zou L."/>
            <person name="Chen G."/>
        </authorList>
    </citation>
    <scope>NUCLEOTIDE SEQUENCE [LARGE SCALE GENOMIC DNA]</scope>
    <source>
        <strain evidence="2 4">DSM 17497</strain>
    </source>
</reference>
<gene>
    <name evidence="1" type="ORF">H4C75_14630</name>
    <name evidence="2" type="ORF">K5H97_09585</name>
</gene>
<dbReference type="Proteomes" id="UP000825591">
    <property type="component" value="Chromosome"/>
</dbReference>
<accession>A0A7W2JVL5</accession>
<dbReference type="InterPro" id="IPR012671">
    <property type="entry name" value="T3SS_PscE/YscE"/>
</dbReference>
<evidence type="ECO:0000313" key="1">
    <source>
        <dbReference type="EMBL" id="MBA6065994.1"/>
    </source>
</evidence>
<dbReference type="Proteomes" id="UP000541770">
    <property type="component" value="Unassembled WGS sequence"/>
</dbReference>